<gene>
    <name evidence="9" type="ORF">S03H2_00408</name>
</gene>
<feature type="transmembrane region" description="Helical" evidence="8">
    <location>
        <begin position="191"/>
        <end position="211"/>
    </location>
</feature>
<evidence type="ECO:0000256" key="8">
    <source>
        <dbReference type="SAM" id="Phobius"/>
    </source>
</evidence>
<dbReference type="PANTHER" id="PTHR32196">
    <property type="entry name" value="ABC TRANSPORTER PERMEASE PROTEIN YPHD-RELATED-RELATED"/>
    <property type="match status" value="1"/>
</dbReference>
<organism evidence="9">
    <name type="scientific">marine sediment metagenome</name>
    <dbReference type="NCBI Taxonomy" id="412755"/>
    <lineage>
        <taxon>unclassified sequences</taxon>
        <taxon>metagenomes</taxon>
        <taxon>ecological metagenomes</taxon>
    </lineage>
</organism>
<accession>X1F1Z9</accession>
<comment type="caution">
    <text evidence="9">The sequence shown here is derived from an EMBL/GenBank/DDBJ whole genome shotgun (WGS) entry which is preliminary data.</text>
</comment>
<keyword evidence="4" id="KW-0997">Cell inner membrane</keyword>
<evidence type="ECO:0000256" key="1">
    <source>
        <dbReference type="ARBA" id="ARBA00004651"/>
    </source>
</evidence>
<evidence type="ECO:0000313" key="9">
    <source>
        <dbReference type="EMBL" id="GAH26580.1"/>
    </source>
</evidence>
<feature type="transmembrane region" description="Helical" evidence="8">
    <location>
        <begin position="240"/>
        <end position="259"/>
    </location>
</feature>
<evidence type="ECO:0000256" key="5">
    <source>
        <dbReference type="ARBA" id="ARBA00022692"/>
    </source>
</evidence>
<dbReference type="CDD" id="cd06579">
    <property type="entry name" value="TM_PBP1_transp_AraH_like"/>
    <property type="match status" value="1"/>
</dbReference>
<feature type="transmembrane region" description="Helical" evidence="8">
    <location>
        <begin position="120"/>
        <end position="141"/>
    </location>
</feature>
<keyword evidence="5 8" id="KW-0812">Transmembrane</keyword>
<dbReference type="GO" id="GO:0005886">
    <property type="term" value="C:plasma membrane"/>
    <property type="evidence" value="ECO:0007669"/>
    <property type="project" value="UniProtKB-SubCell"/>
</dbReference>
<feature type="transmembrane region" description="Helical" evidence="8">
    <location>
        <begin position="38"/>
        <end position="55"/>
    </location>
</feature>
<evidence type="ECO:0000256" key="4">
    <source>
        <dbReference type="ARBA" id="ARBA00022519"/>
    </source>
</evidence>
<dbReference type="Pfam" id="PF02653">
    <property type="entry name" value="BPD_transp_2"/>
    <property type="match status" value="1"/>
</dbReference>
<reference evidence="9" key="1">
    <citation type="journal article" date="2014" name="Front. Microbiol.">
        <title>High frequency of phylogenetically diverse reductive dehalogenase-homologous genes in deep subseafloor sedimentary metagenomes.</title>
        <authorList>
            <person name="Kawai M."/>
            <person name="Futagami T."/>
            <person name="Toyoda A."/>
            <person name="Takaki Y."/>
            <person name="Nishi S."/>
            <person name="Hori S."/>
            <person name="Arai W."/>
            <person name="Tsubouchi T."/>
            <person name="Morono Y."/>
            <person name="Uchiyama I."/>
            <person name="Ito T."/>
            <person name="Fujiyama A."/>
            <person name="Inagaki F."/>
            <person name="Takami H."/>
        </authorList>
    </citation>
    <scope>NUCLEOTIDE SEQUENCE</scope>
    <source>
        <strain evidence="9">Expedition CK06-06</strain>
    </source>
</reference>
<dbReference type="AlphaFoldDB" id="X1F1Z9"/>
<dbReference type="PANTHER" id="PTHR32196:SF21">
    <property type="entry name" value="ABC TRANSPORTER PERMEASE PROTEIN YPHD-RELATED"/>
    <property type="match status" value="1"/>
</dbReference>
<sequence length="345" mass="37614">MEERIKMESLSRNLTIKKPKEKKTKTLRHHLKLSEFKLQWSIFAILVALFTLFIIGAPRTFLLPDIYYSFMSTIPFMTIMALALTPVIICKEIDLSFPSIMGISAWMFASLSASTGNPTLALVISLITGLLAGLLNGILVAKVGLPSLIVTIGTMFFWKGLVLVFSAAGGITLVPLRGTILFKSLVGRIGGVVPAQALWAIGLAFLFWLILNRHKFGAHIFFTGDNIESARMMGIPVNRVRMLVFTQLGFFAAFAGILLDLEMSYYWPTTGEGYLLGTLASVFLGGTSVFGGMGTIFGTFVGSIIIGSLETGIITIGLSGYWTNLIYGLLIVISVSIHSILRRKA</sequence>
<keyword evidence="7 8" id="KW-0472">Membrane</keyword>
<keyword evidence="6 8" id="KW-1133">Transmembrane helix</keyword>
<feature type="transmembrane region" description="Helical" evidence="8">
    <location>
        <begin position="324"/>
        <end position="341"/>
    </location>
</feature>
<evidence type="ECO:0000256" key="2">
    <source>
        <dbReference type="ARBA" id="ARBA00022448"/>
    </source>
</evidence>
<feature type="transmembrane region" description="Helical" evidence="8">
    <location>
        <begin position="296"/>
        <end position="318"/>
    </location>
</feature>
<comment type="subcellular location">
    <subcellularLocation>
        <location evidence="1">Cell membrane</location>
        <topology evidence="1">Multi-pass membrane protein</topology>
    </subcellularLocation>
</comment>
<keyword evidence="2" id="KW-0813">Transport</keyword>
<dbReference type="EMBL" id="BARU01000070">
    <property type="protein sequence ID" value="GAH26580.1"/>
    <property type="molecule type" value="Genomic_DNA"/>
</dbReference>
<protein>
    <submittedName>
        <fullName evidence="9">Uncharacterized protein</fullName>
    </submittedName>
</protein>
<proteinExistence type="predicted"/>
<name>X1F1Z9_9ZZZZ</name>
<dbReference type="InterPro" id="IPR001851">
    <property type="entry name" value="ABC_transp_permease"/>
</dbReference>
<dbReference type="GO" id="GO:0022857">
    <property type="term" value="F:transmembrane transporter activity"/>
    <property type="evidence" value="ECO:0007669"/>
    <property type="project" value="InterPro"/>
</dbReference>
<keyword evidence="3" id="KW-1003">Cell membrane</keyword>
<feature type="transmembrane region" description="Helical" evidence="8">
    <location>
        <begin position="67"/>
        <end position="88"/>
    </location>
</feature>
<evidence type="ECO:0000256" key="6">
    <source>
        <dbReference type="ARBA" id="ARBA00022989"/>
    </source>
</evidence>
<feature type="transmembrane region" description="Helical" evidence="8">
    <location>
        <begin position="148"/>
        <end position="171"/>
    </location>
</feature>
<evidence type="ECO:0000256" key="7">
    <source>
        <dbReference type="ARBA" id="ARBA00023136"/>
    </source>
</evidence>
<feature type="transmembrane region" description="Helical" evidence="8">
    <location>
        <begin position="95"/>
        <end position="114"/>
    </location>
</feature>
<evidence type="ECO:0000256" key="3">
    <source>
        <dbReference type="ARBA" id="ARBA00022475"/>
    </source>
</evidence>